<proteinExistence type="predicted"/>
<gene>
    <name evidence="1" type="ORF">MM415B02157_0004</name>
</gene>
<reference evidence="1" key="1">
    <citation type="submission" date="2020-03" db="EMBL/GenBank/DDBJ databases">
        <title>The deep terrestrial virosphere.</title>
        <authorList>
            <person name="Holmfeldt K."/>
            <person name="Nilsson E."/>
            <person name="Simone D."/>
            <person name="Lopez-Fernandez M."/>
            <person name="Wu X."/>
            <person name="de Brujin I."/>
            <person name="Lundin D."/>
            <person name="Andersson A."/>
            <person name="Bertilsson S."/>
            <person name="Dopson M."/>
        </authorList>
    </citation>
    <scope>NUCLEOTIDE SEQUENCE</scope>
    <source>
        <strain evidence="1">MM415B02157</strain>
    </source>
</reference>
<dbReference type="AlphaFoldDB" id="A0A6M3KUT6"/>
<sequence length="454" mass="49519">MCVSGDTLYYLNSSTEWVSVNAIEAGSKPVMVDFNGLLILADGNSSGLAKWDGTTFSRIAGSPEATVVIVHNNRLVCNNNNATGLDEVDFSKAEDEATWTYTQAGGAVKVRADYGSGLKVNGLASFYDNVIVSKFSATSAAGKRGANHLFRINTSGFPYDMIADGVTYEQSWTIEALFLNTGARNERCLLQADNNVYFLADEGFSEIATTDRHGDLSNRQIGAKVNRALEQRISPDYWGLAYVPTWGCIAIMQKENRDVHVYFPWLTDGNGIRTGGFTRIGMGTNVWSAICQADDDIYLGGSDGYLYKIGHEGNYQDLVGPTTATDYEAIAQSKNFDWGYEGIVKRSELLYEPLSTGTVYLEYRDNDSATVTAAGNASYINEDEDLYTFTDDLGGLSIDLDTYPDQDLVKITSKALKLSSRAKKRSANCTFQVRTSQGRIGLTAIRAAVALVGE</sequence>
<protein>
    <submittedName>
        <fullName evidence="1">Uncharacterized protein</fullName>
    </submittedName>
</protein>
<accession>A0A6M3KUT6</accession>
<evidence type="ECO:0000313" key="1">
    <source>
        <dbReference type="EMBL" id="QJA85943.1"/>
    </source>
</evidence>
<organism evidence="1">
    <name type="scientific">viral metagenome</name>
    <dbReference type="NCBI Taxonomy" id="1070528"/>
    <lineage>
        <taxon>unclassified sequences</taxon>
        <taxon>metagenomes</taxon>
        <taxon>organismal metagenomes</taxon>
    </lineage>
</organism>
<dbReference type="EMBL" id="MT142605">
    <property type="protein sequence ID" value="QJA85943.1"/>
    <property type="molecule type" value="Genomic_DNA"/>
</dbReference>
<name>A0A6M3KUT6_9ZZZZ</name>